<keyword evidence="2" id="KW-1185">Reference proteome</keyword>
<comment type="caution">
    <text evidence="1">The sequence shown here is derived from an EMBL/GenBank/DDBJ whole genome shotgun (WGS) entry which is preliminary data.</text>
</comment>
<accession>A0ABT5QPQ3</accession>
<dbReference type="EMBL" id="JAJUBB010000014">
    <property type="protein sequence ID" value="MDD1782962.1"/>
    <property type="molecule type" value="Genomic_DNA"/>
</dbReference>
<protein>
    <submittedName>
        <fullName evidence="1">Uncharacterized protein</fullName>
    </submittedName>
</protein>
<gene>
    <name evidence="1" type="ORF">LRP49_17455</name>
</gene>
<reference evidence="1" key="1">
    <citation type="submission" date="2021-12" db="EMBL/GenBank/DDBJ databases">
        <title>Enterovibrio ZSDZ35 sp. nov. and Enterovibrio ZSDZ42 sp. nov., isolated from coastal seawater in Qingdao.</title>
        <authorList>
            <person name="Zhang P."/>
        </authorList>
    </citation>
    <scope>NUCLEOTIDE SEQUENCE</scope>
    <source>
        <strain evidence="1">ZSDZ35</strain>
    </source>
</reference>
<organism evidence="1 2">
    <name type="scientific">Enterovibrio qingdaonensis</name>
    <dbReference type="NCBI Taxonomy" id="2899818"/>
    <lineage>
        <taxon>Bacteria</taxon>
        <taxon>Pseudomonadati</taxon>
        <taxon>Pseudomonadota</taxon>
        <taxon>Gammaproteobacteria</taxon>
        <taxon>Vibrionales</taxon>
        <taxon>Vibrionaceae</taxon>
        <taxon>Enterovibrio</taxon>
    </lineage>
</organism>
<evidence type="ECO:0000313" key="1">
    <source>
        <dbReference type="EMBL" id="MDD1782962.1"/>
    </source>
</evidence>
<sequence length="55" mass="6149">MELNLTKDQVQTLLNLVNREMSGICGDLGYLELSKIKSILEQQLDSNSSNKPPTQ</sequence>
<proteinExistence type="predicted"/>
<dbReference type="RefSeq" id="WP_274143592.1">
    <property type="nucleotide sequence ID" value="NZ_JAJUBB010000014.1"/>
</dbReference>
<dbReference type="Proteomes" id="UP001149821">
    <property type="component" value="Unassembled WGS sequence"/>
</dbReference>
<evidence type="ECO:0000313" key="2">
    <source>
        <dbReference type="Proteomes" id="UP001149821"/>
    </source>
</evidence>
<name>A0ABT5QPQ3_9GAMM</name>